<evidence type="ECO:0000256" key="1">
    <source>
        <dbReference type="ARBA" id="ARBA00022729"/>
    </source>
</evidence>
<proteinExistence type="predicted"/>
<reference evidence="6 7" key="1">
    <citation type="journal article" date="2017" name="Nature">
        <title>Atmospheric trace gases support primary production in Antarctic desert surface soil.</title>
        <authorList>
            <person name="Ji M."/>
            <person name="Greening C."/>
            <person name="Vanwonterghem I."/>
            <person name="Carere C.R."/>
            <person name="Bay S.K."/>
            <person name="Steen J.A."/>
            <person name="Montgomery K."/>
            <person name="Lines T."/>
            <person name="Beardall J."/>
            <person name="van Dorst J."/>
            <person name="Snape I."/>
            <person name="Stott M.B."/>
            <person name="Hugenholtz P."/>
            <person name="Ferrari B.C."/>
        </authorList>
    </citation>
    <scope>NUCLEOTIDE SEQUENCE [LARGE SCALE GENOMIC DNA]</scope>
    <source>
        <strain evidence="6">RRmetagenome_bin12</strain>
    </source>
</reference>
<feature type="region of interest" description="Disordered" evidence="2">
    <location>
        <begin position="379"/>
        <end position="403"/>
    </location>
</feature>
<keyword evidence="3" id="KW-0472">Membrane</keyword>
<dbReference type="AlphaFoldDB" id="A0A2W5ZA16"/>
<evidence type="ECO:0000256" key="4">
    <source>
        <dbReference type="SAM" id="SignalP"/>
    </source>
</evidence>
<feature type="chain" id="PRO_5015870796" description="M23ase beta-sheet core domain-containing protein" evidence="4">
    <location>
        <begin position="36"/>
        <end position="628"/>
    </location>
</feature>
<evidence type="ECO:0000313" key="6">
    <source>
        <dbReference type="EMBL" id="PZR82220.1"/>
    </source>
</evidence>
<gene>
    <name evidence="6" type="ORF">DLM65_04415</name>
</gene>
<feature type="domain" description="M23ase beta-sheet core" evidence="5">
    <location>
        <begin position="516"/>
        <end position="617"/>
    </location>
</feature>
<feature type="compositionally biased region" description="Pro residues" evidence="2">
    <location>
        <begin position="127"/>
        <end position="146"/>
    </location>
</feature>
<evidence type="ECO:0000256" key="3">
    <source>
        <dbReference type="SAM" id="Phobius"/>
    </source>
</evidence>
<evidence type="ECO:0000256" key="2">
    <source>
        <dbReference type="SAM" id="MobiDB-lite"/>
    </source>
</evidence>
<comment type="caution">
    <text evidence="6">The sequence shown here is derived from an EMBL/GenBank/DDBJ whole genome shotgun (WGS) entry which is preliminary data.</text>
</comment>
<feature type="compositionally biased region" description="Pro residues" evidence="2">
    <location>
        <begin position="100"/>
        <end position="118"/>
    </location>
</feature>
<organism evidence="6 7">
    <name type="scientific">Candidatus Aeolococcus gillhamiae</name>
    <dbReference type="NCBI Taxonomy" id="3127015"/>
    <lineage>
        <taxon>Bacteria</taxon>
        <taxon>Bacillati</taxon>
        <taxon>Candidatus Dormiibacterota</taxon>
        <taxon>Candidatus Dormibacteria</taxon>
        <taxon>Candidatus Aeolococcales</taxon>
        <taxon>Candidatus Aeolococcaceae</taxon>
        <taxon>Candidatus Aeolococcus</taxon>
    </lineage>
</organism>
<name>A0A2W5ZA16_9BACT</name>
<keyword evidence="3" id="KW-0812">Transmembrane</keyword>
<feature type="compositionally biased region" description="Gly residues" evidence="2">
    <location>
        <begin position="179"/>
        <end position="196"/>
    </location>
</feature>
<dbReference type="GO" id="GO:0004222">
    <property type="term" value="F:metalloendopeptidase activity"/>
    <property type="evidence" value="ECO:0007669"/>
    <property type="project" value="TreeGrafter"/>
</dbReference>
<evidence type="ECO:0000313" key="7">
    <source>
        <dbReference type="Proteomes" id="UP000248724"/>
    </source>
</evidence>
<dbReference type="InterPro" id="IPR011055">
    <property type="entry name" value="Dup_hybrid_motif"/>
</dbReference>
<dbReference type="InterPro" id="IPR016047">
    <property type="entry name" value="M23ase_b-sheet_dom"/>
</dbReference>
<accession>A0A2W5ZA16</accession>
<feature type="region of interest" description="Disordered" evidence="2">
    <location>
        <begin position="92"/>
        <end position="207"/>
    </location>
</feature>
<dbReference type="PANTHER" id="PTHR21666:SF289">
    <property type="entry name" value="L-ALA--D-GLU ENDOPEPTIDASE"/>
    <property type="match status" value="1"/>
</dbReference>
<dbReference type="Gene3D" id="2.70.70.10">
    <property type="entry name" value="Glucose Permease (Domain IIA)"/>
    <property type="match status" value="1"/>
</dbReference>
<feature type="compositionally biased region" description="Low complexity" evidence="2">
    <location>
        <begin position="197"/>
        <end position="207"/>
    </location>
</feature>
<dbReference type="EMBL" id="QHBU01000079">
    <property type="protein sequence ID" value="PZR82220.1"/>
    <property type="molecule type" value="Genomic_DNA"/>
</dbReference>
<keyword evidence="3" id="KW-1133">Transmembrane helix</keyword>
<feature type="signal peptide" evidence="4">
    <location>
        <begin position="1"/>
        <end position="35"/>
    </location>
</feature>
<feature type="transmembrane region" description="Helical" evidence="3">
    <location>
        <begin position="271"/>
        <end position="289"/>
    </location>
</feature>
<dbReference type="PRINTS" id="PR01217">
    <property type="entry name" value="PRICHEXTENSN"/>
</dbReference>
<dbReference type="Proteomes" id="UP000248724">
    <property type="component" value="Unassembled WGS sequence"/>
</dbReference>
<sequence length="628" mass="62334">MRTISRSRSRGRRWAAAVTAGAALPLMLACWSVSASVTVNDGGNVGPAVPSLVPIASNLATPSLCPTTPPLPTPTPVPGLVPACPTAVPATALPTLPTSPGTPPTALPTAPPTTPPTALPTASPTGSPTPSPTLPPNPGPTPPPVASGPGTPGQGTAGGALAGDGSGGGTTGGPAPASGGAGSTAGPGSAIGGGSAAPGAGASATNSGPPSMFGSAVGLLLAPSSVGVEHPALRHFVLQAAVTASVTPAPSHTIFGFIPNPLAGVKLPSELLLSILVPSLLLTVGLMVVRRGVTRRMKRWVEVVALPFGAAAALSLVMLVPNLAPSATTDLTAGPDAVSTPAPAVAPVVAKASSEGPPAWQQLLGVESTVTQLQARLQSSSTTLASQNDPGLHPARSTGSAEQTVAVQLDNALQAEYSFYLSAVQHPDQQNALLAGTQKVSSNIRDVVIYDLQAVETQVAQEAAIQAAQQSALAGTGPVPTTLLAPEVGAITQAFGASDFAMEPPFTFGGVTYPHFHTGVDIAAPLDTPVAAAADGVVVIAGASTDLERNLVGYGNYVVIAHGGKMVTLYGHLDKLLVHAGQPVHAGDVIALEGSTGNSTGPHLHFEVRVAGLLADPMRYLGTQINKQ</sequence>
<evidence type="ECO:0000259" key="5">
    <source>
        <dbReference type="Pfam" id="PF01551"/>
    </source>
</evidence>
<dbReference type="Pfam" id="PF01551">
    <property type="entry name" value="Peptidase_M23"/>
    <property type="match status" value="1"/>
</dbReference>
<dbReference type="SUPFAM" id="SSF51261">
    <property type="entry name" value="Duplicated hybrid motif"/>
    <property type="match status" value="1"/>
</dbReference>
<keyword evidence="1 4" id="KW-0732">Signal</keyword>
<protein>
    <recommendedName>
        <fullName evidence="5">M23ase beta-sheet core domain-containing protein</fullName>
    </recommendedName>
</protein>
<feature type="compositionally biased region" description="Gly residues" evidence="2">
    <location>
        <begin position="150"/>
        <end position="172"/>
    </location>
</feature>
<feature type="transmembrane region" description="Helical" evidence="3">
    <location>
        <begin position="301"/>
        <end position="320"/>
    </location>
</feature>
<feature type="compositionally biased region" description="Polar residues" evidence="2">
    <location>
        <begin position="379"/>
        <end position="389"/>
    </location>
</feature>
<dbReference type="InterPro" id="IPR050570">
    <property type="entry name" value="Cell_wall_metabolism_enzyme"/>
</dbReference>
<dbReference type="CDD" id="cd12797">
    <property type="entry name" value="M23_peptidase"/>
    <property type="match status" value="1"/>
</dbReference>
<dbReference type="PANTHER" id="PTHR21666">
    <property type="entry name" value="PEPTIDASE-RELATED"/>
    <property type="match status" value="1"/>
</dbReference>
<dbReference type="PROSITE" id="PS51257">
    <property type="entry name" value="PROKAR_LIPOPROTEIN"/>
    <property type="match status" value="1"/>
</dbReference>